<name>A0A846MWT7_9PROT</name>
<keyword evidence="1" id="KW-0732">Signal</keyword>
<dbReference type="Gene3D" id="3.20.20.80">
    <property type="entry name" value="Glycosidases"/>
    <property type="match status" value="1"/>
</dbReference>
<dbReference type="PANTHER" id="PTHR47786:SF2">
    <property type="entry name" value="GLYCOSYL HYDROLASE FAMILY 13 CATALYTIC DOMAIN-CONTAINING PROTEIN"/>
    <property type="match status" value="1"/>
</dbReference>
<dbReference type="GO" id="GO:0005975">
    <property type="term" value="P:carbohydrate metabolic process"/>
    <property type="evidence" value="ECO:0007669"/>
    <property type="project" value="InterPro"/>
</dbReference>
<comment type="caution">
    <text evidence="3">The sequence shown here is derived from an EMBL/GenBank/DDBJ whole genome shotgun (WGS) entry which is preliminary data.</text>
</comment>
<dbReference type="Pfam" id="PF00128">
    <property type="entry name" value="Alpha-amylase"/>
    <property type="match status" value="1"/>
</dbReference>
<dbReference type="InterPro" id="IPR017853">
    <property type="entry name" value="GH"/>
</dbReference>
<proteinExistence type="predicted"/>
<dbReference type="AlphaFoldDB" id="A0A846MWT7"/>
<dbReference type="SUPFAM" id="SSF51445">
    <property type="entry name" value="(Trans)glycosidases"/>
    <property type="match status" value="1"/>
</dbReference>
<evidence type="ECO:0000313" key="4">
    <source>
        <dbReference type="Proteomes" id="UP000570514"/>
    </source>
</evidence>
<dbReference type="CDD" id="cd11313">
    <property type="entry name" value="AmyAc_arch_bac_AmyA"/>
    <property type="match status" value="1"/>
</dbReference>
<evidence type="ECO:0000256" key="1">
    <source>
        <dbReference type="SAM" id="SignalP"/>
    </source>
</evidence>
<dbReference type="RefSeq" id="WP_167081170.1">
    <property type="nucleotide sequence ID" value="NZ_BAAADC010000001.1"/>
</dbReference>
<keyword evidence="4" id="KW-1185">Reference proteome</keyword>
<dbReference type="PANTHER" id="PTHR47786">
    <property type="entry name" value="ALPHA-1,4-GLUCAN:MALTOSE-1-PHOSPHATE MALTOSYLTRANSFERASE"/>
    <property type="match status" value="1"/>
</dbReference>
<accession>A0A846MWT7</accession>
<dbReference type="SUPFAM" id="SSF51011">
    <property type="entry name" value="Glycosyl hydrolase domain"/>
    <property type="match status" value="1"/>
</dbReference>
<reference evidence="3 4" key="1">
    <citation type="submission" date="2020-03" db="EMBL/GenBank/DDBJ databases">
        <title>Genomic Encyclopedia of Type Strains, Phase IV (KMG-IV): sequencing the most valuable type-strain genomes for metagenomic binning, comparative biology and taxonomic classification.</title>
        <authorList>
            <person name="Goeker M."/>
        </authorList>
    </citation>
    <scope>NUCLEOTIDE SEQUENCE [LARGE SCALE GENOMIC DNA]</scope>
    <source>
        <strain evidence="3 4">DSM 19867</strain>
    </source>
</reference>
<keyword evidence="3" id="KW-0378">Hydrolase</keyword>
<keyword evidence="3" id="KW-0326">Glycosidase</keyword>
<dbReference type="GO" id="GO:0016798">
    <property type="term" value="F:hydrolase activity, acting on glycosyl bonds"/>
    <property type="evidence" value="ECO:0007669"/>
    <property type="project" value="UniProtKB-KW"/>
</dbReference>
<feature type="domain" description="Glycosyl hydrolase family 13 catalytic" evidence="2">
    <location>
        <begin position="30"/>
        <end position="362"/>
    </location>
</feature>
<dbReference type="EMBL" id="JAASRM010000001">
    <property type="protein sequence ID" value="NIK87490.1"/>
    <property type="molecule type" value="Genomic_DNA"/>
</dbReference>
<dbReference type="Proteomes" id="UP000570514">
    <property type="component" value="Unassembled WGS sequence"/>
</dbReference>
<dbReference type="SMART" id="SM00642">
    <property type="entry name" value="Aamy"/>
    <property type="match status" value="1"/>
</dbReference>
<feature type="signal peptide" evidence="1">
    <location>
        <begin position="1"/>
        <end position="24"/>
    </location>
</feature>
<gene>
    <name evidence="3" type="ORF">FHS83_000808</name>
</gene>
<evidence type="ECO:0000313" key="3">
    <source>
        <dbReference type="EMBL" id="NIK87490.1"/>
    </source>
</evidence>
<protein>
    <submittedName>
        <fullName evidence="3">Glycosidase</fullName>
    </submittedName>
</protein>
<evidence type="ECO:0000259" key="2">
    <source>
        <dbReference type="SMART" id="SM00642"/>
    </source>
</evidence>
<organism evidence="3 4">
    <name type="scientific">Rhizomicrobium palustre</name>
    <dbReference type="NCBI Taxonomy" id="189966"/>
    <lineage>
        <taxon>Bacteria</taxon>
        <taxon>Pseudomonadati</taxon>
        <taxon>Pseudomonadota</taxon>
        <taxon>Alphaproteobacteria</taxon>
        <taxon>Micropepsales</taxon>
        <taxon>Micropepsaceae</taxon>
        <taxon>Rhizomicrobium</taxon>
    </lineage>
</organism>
<feature type="chain" id="PRO_5032976330" evidence="1">
    <location>
        <begin position="25"/>
        <end position="432"/>
    </location>
</feature>
<sequence length="432" mass="48435">MKHNLFRAGVFAASLFAFTLPSVAEVVHPAWSVNATIYEVNVRQYSPEGTFAGVDQQLPRLKQMGVDILWIMPINPIGQEKRKGPLGSYYAVKDYKAINPEFGSMSDFKALVRHAHALGMKVIIDWVPNHTAWDHPWVKDHPEWYLKDASGKIGPVRFGSGADASVWEDVVGLDYRVPGLRAAMLDAMGFWLKEADIDGFRCDVAGNVPTDFWNEARPALDKIKPVFMLAESDKPELQEHAFDMSYDWDFYHLMVKAAQGKADGRDLAAFFTHPHHVYPAGSYRMEFTSDHDENSWNGSDAELYGKGFKVYATLAATVPGMPLVYSGQEAGLDKRLEFFKRDPIQWRDYPLQGFYRDLMALKHSHPALANGVEGGSMEILDPHNPKIFAFKRVKAGKSLTVEVNLTDTPQRIEGAGLKPETLEAFGTRIIAE</sequence>
<dbReference type="InterPro" id="IPR006047">
    <property type="entry name" value="GH13_cat_dom"/>
</dbReference>